<comment type="similarity">
    <text evidence="1 2">Belongs to the Iojap/RsfS family.</text>
</comment>
<name>A0A1I0RH35_9BACT</name>
<dbReference type="AlphaFoldDB" id="A0A1I0RH35"/>
<evidence type="ECO:0000256" key="1">
    <source>
        <dbReference type="ARBA" id="ARBA00010574"/>
    </source>
</evidence>
<accession>A0A1I0RH35</accession>
<dbReference type="GO" id="GO:0043023">
    <property type="term" value="F:ribosomal large subunit binding"/>
    <property type="evidence" value="ECO:0007669"/>
    <property type="project" value="TreeGrafter"/>
</dbReference>
<dbReference type="PANTHER" id="PTHR21043">
    <property type="entry name" value="IOJAP SUPERFAMILY ORTHOLOG"/>
    <property type="match status" value="1"/>
</dbReference>
<dbReference type="GO" id="GO:0042256">
    <property type="term" value="P:cytosolic ribosome assembly"/>
    <property type="evidence" value="ECO:0007669"/>
    <property type="project" value="UniProtKB-UniRule"/>
</dbReference>
<dbReference type="Gene3D" id="3.30.460.10">
    <property type="entry name" value="Beta Polymerase, domain 2"/>
    <property type="match status" value="1"/>
</dbReference>
<dbReference type="GO" id="GO:0017148">
    <property type="term" value="P:negative regulation of translation"/>
    <property type="evidence" value="ECO:0007669"/>
    <property type="project" value="UniProtKB-UniRule"/>
</dbReference>
<dbReference type="OrthoDB" id="9793681at2"/>
<keyword evidence="2" id="KW-0963">Cytoplasm</keyword>
<dbReference type="Proteomes" id="UP000199437">
    <property type="component" value="Unassembled WGS sequence"/>
</dbReference>
<gene>
    <name evidence="2" type="primary">rsfS</name>
    <name evidence="3" type="ORF">SAMN05216290_3557</name>
</gene>
<dbReference type="InterPro" id="IPR043519">
    <property type="entry name" value="NT_sf"/>
</dbReference>
<dbReference type="InterPro" id="IPR004394">
    <property type="entry name" value="Iojap/RsfS/C7orf30"/>
</dbReference>
<dbReference type="GO" id="GO:0090071">
    <property type="term" value="P:negative regulation of ribosome biogenesis"/>
    <property type="evidence" value="ECO:0007669"/>
    <property type="project" value="UniProtKB-UniRule"/>
</dbReference>
<comment type="subcellular location">
    <subcellularLocation>
        <location evidence="2">Cytoplasm</location>
    </subcellularLocation>
</comment>
<dbReference type="EMBL" id="FOIR01000004">
    <property type="protein sequence ID" value="SEW40213.1"/>
    <property type="molecule type" value="Genomic_DNA"/>
</dbReference>
<organism evidence="3 4">
    <name type="scientific">Roseivirga pacifica</name>
    <dbReference type="NCBI Taxonomy" id="1267423"/>
    <lineage>
        <taxon>Bacteria</taxon>
        <taxon>Pseudomonadati</taxon>
        <taxon>Bacteroidota</taxon>
        <taxon>Cytophagia</taxon>
        <taxon>Cytophagales</taxon>
        <taxon>Roseivirgaceae</taxon>
        <taxon>Roseivirga</taxon>
    </lineage>
</organism>
<dbReference type="Pfam" id="PF02410">
    <property type="entry name" value="RsfS"/>
    <property type="match status" value="1"/>
</dbReference>
<dbReference type="NCBIfam" id="TIGR00090">
    <property type="entry name" value="rsfS_iojap_ybeB"/>
    <property type="match status" value="1"/>
</dbReference>
<keyword evidence="2" id="KW-0810">Translation regulation</keyword>
<keyword evidence="4" id="KW-1185">Reference proteome</keyword>
<dbReference type="PANTHER" id="PTHR21043:SF0">
    <property type="entry name" value="MITOCHONDRIAL ASSEMBLY OF RIBOSOMAL LARGE SUBUNIT PROTEIN 1"/>
    <property type="match status" value="1"/>
</dbReference>
<sequence>MKSEELSSLVVKGMEDMKAEDIVLMDLRKVKGAVSDFFVLCSGNSDTQIQAIAESIEKEVHKASKENPWRKEGFTNREWILIDYVNVVAHVFKKDKRAFFALEELWGDAVISEINTTQR</sequence>
<dbReference type="HAMAP" id="MF_01477">
    <property type="entry name" value="Iojap_RsfS"/>
    <property type="match status" value="1"/>
</dbReference>
<dbReference type="GO" id="GO:0005737">
    <property type="term" value="C:cytoplasm"/>
    <property type="evidence" value="ECO:0007669"/>
    <property type="project" value="UniProtKB-SubCell"/>
</dbReference>
<dbReference type="SUPFAM" id="SSF81301">
    <property type="entry name" value="Nucleotidyltransferase"/>
    <property type="match status" value="1"/>
</dbReference>
<comment type="function">
    <text evidence="2">Functions as a ribosomal silencing factor. Interacts with ribosomal protein uL14 (rplN), blocking formation of intersubunit bridge B8. Prevents association of the 30S and 50S ribosomal subunits and the formation of functional ribosomes, thus repressing translation.</text>
</comment>
<evidence type="ECO:0000313" key="4">
    <source>
        <dbReference type="Proteomes" id="UP000199437"/>
    </source>
</evidence>
<proteinExistence type="inferred from homology"/>
<keyword evidence="2" id="KW-0678">Repressor</keyword>
<evidence type="ECO:0000313" key="3">
    <source>
        <dbReference type="EMBL" id="SEW40213.1"/>
    </source>
</evidence>
<comment type="subunit">
    <text evidence="2">Interacts with ribosomal protein uL14 (rplN).</text>
</comment>
<dbReference type="RefSeq" id="WP_090260373.1">
    <property type="nucleotide sequence ID" value="NZ_FOIR01000004.1"/>
</dbReference>
<dbReference type="GeneID" id="99988228"/>
<protein>
    <recommendedName>
        <fullName evidence="2">Ribosomal silencing factor RsfS</fullName>
    </recommendedName>
</protein>
<dbReference type="STRING" id="1267423.SAMN05216290_3557"/>
<reference evidence="4" key="1">
    <citation type="submission" date="2016-10" db="EMBL/GenBank/DDBJ databases">
        <authorList>
            <person name="Varghese N."/>
            <person name="Submissions S."/>
        </authorList>
    </citation>
    <scope>NUCLEOTIDE SEQUENCE [LARGE SCALE GENOMIC DNA]</scope>
    <source>
        <strain evidence="4">CGMCC 1.12402</strain>
    </source>
</reference>
<evidence type="ECO:0000256" key="2">
    <source>
        <dbReference type="HAMAP-Rule" id="MF_01477"/>
    </source>
</evidence>